<keyword evidence="2" id="KW-0804">Transcription</keyword>
<keyword evidence="2" id="KW-0805">Transcription regulation</keyword>
<keyword evidence="2" id="KW-0547">Nucleotide-binding</keyword>
<evidence type="ECO:0000313" key="7">
    <source>
        <dbReference type="Proteomes" id="UP000234239"/>
    </source>
</evidence>
<feature type="binding site" evidence="2">
    <location>
        <position position="118"/>
    </location>
    <ligand>
        <name>biotin</name>
        <dbReference type="ChEBI" id="CHEBI:57586"/>
    </ligand>
</feature>
<keyword evidence="1 2" id="KW-0436">Ligase</keyword>
<dbReference type="PROSITE" id="PS51733">
    <property type="entry name" value="BPL_LPL_CATALYTIC"/>
    <property type="match status" value="1"/>
</dbReference>
<dbReference type="PANTHER" id="PTHR12835">
    <property type="entry name" value="BIOTIN PROTEIN LIGASE"/>
    <property type="match status" value="1"/>
</dbReference>
<dbReference type="GeneID" id="92904169"/>
<feature type="binding site" evidence="2">
    <location>
        <position position="190"/>
    </location>
    <ligand>
        <name>biotin</name>
        <dbReference type="ChEBI" id="CHEBI:57586"/>
    </ligand>
</feature>
<keyword evidence="2" id="KW-0678">Repressor</keyword>
<dbReference type="GO" id="GO:0016740">
    <property type="term" value="F:transferase activity"/>
    <property type="evidence" value="ECO:0007669"/>
    <property type="project" value="UniProtKB-ARBA"/>
</dbReference>
<dbReference type="GO" id="GO:0004077">
    <property type="term" value="F:biotin--[biotin carboxyl-carrier protein] ligase activity"/>
    <property type="evidence" value="ECO:0007669"/>
    <property type="project" value="UniProtKB-UniRule"/>
</dbReference>
<dbReference type="OrthoDB" id="9807064at2"/>
<keyword evidence="2" id="KW-0092">Biotin</keyword>
<dbReference type="AlphaFoldDB" id="A0A109RDS5"/>
<evidence type="ECO:0000256" key="1">
    <source>
        <dbReference type="ARBA" id="ARBA00022598"/>
    </source>
</evidence>
<keyword evidence="2" id="KW-0238">DNA-binding</keyword>
<reference evidence="5 7" key="3">
    <citation type="submission" date="2017-12" db="EMBL/GenBank/DDBJ databases">
        <title>Phylogenetic diversity of female urinary microbiome.</title>
        <authorList>
            <person name="Thomas-White K."/>
            <person name="Wolfe A.J."/>
        </authorList>
    </citation>
    <scope>NUCLEOTIDE SEQUENCE [LARGE SCALE GENOMIC DNA]</scope>
    <source>
        <strain evidence="5 7">UMB0139</strain>
    </source>
</reference>
<dbReference type="EMBL" id="CP014160">
    <property type="protein sequence ID" value="AMB94851.1"/>
    <property type="molecule type" value="Genomic_DNA"/>
</dbReference>
<proteinExistence type="inferred from homology"/>
<dbReference type="InterPro" id="IPR013196">
    <property type="entry name" value="HTH_11"/>
</dbReference>
<organism evidence="4 6">
    <name type="scientific">Aerococcus sanguinicola</name>
    <dbReference type="NCBI Taxonomy" id="119206"/>
    <lineage>
        <taxon>Bacteria</taxon>
        <taxon>Bacillati</taxon>
        <taxon>Bacillota</taxon>
        <taxon>Bacilli</taxon>
        <taxon>Lactobacillales</taxon>
        <taxon>Aerococcaceae</taxon>
        <taxon>Aerococcus</taxon>
    </lineage>
</organism>
<comment type="function">
    <text evidence="2">Acts both as a biotin--[acetyl-CoA-carboxylase] ligase and a repressor.</text>
</comment>
<dbReference type="InterPro" id="IPR004143">
    <property type="entry name" value="BPL_LPL_catalytic"/>
</dbReference>
<feature type="binding site" evidence="2">
    <location>
        <begin position="94"/>
        <end position="96"/>
    </location>
    <ligand>
        <name>biotin</name>
        <dbReference type="ChEBI" id="CHEBI:57586"/>
    </ligand>
</feature>
<dbReference type="Proteomes" id="UP000069912">
    <property type="component" value="Chromosome"/>
</dbReference>
<evidence type="ECO:0000259" key="3">
    <source>
        <dbReference type="PROSITE" id="PS51733"/>
    </source>
</evidence>
<reference evidence="4 6" key="1">
    <citation type="journal article" date="2016" name="Genome Announc.">
        <title>Complete Genome Sequences of Aerococcus christensenii CCUG 28831T, Aerococcus sanguinicola CCUG 43001T, Aerococcus urinae CCUG 36881T, Aerococcus urinaeequi CCUG 28094T, Aerococcus urinaehominis CCUG 42038 BT, and Aerococcus viridans CCUG 4311T.</title>
        <authorList>
            <person name="Carkaci D."/>
            <person name="Dargis R."/>
            <person name="Nielsen X.C."/>
            <person name="Skovgaard O."/>
            <person name="Fuursted K."/>
            <person name="Christensen J.J."/>
        </authorList>
    </citation>
    <scope>NUCLEOTIDE SEQUENCE [LARGE SCALE GENOMIC DNA]</scope>
    <source>
        <strain evidence="4 6">CCUG43001</strain>
    </source>
</reference>
<comment type="similarity">
    <text evidence="2">Belongs to the biotin--protein ligase family.</text>
</comment>
<dbReference type="CDD" id="cd16442">
    <property type="entry name" value="BPL"/>
    <property type="match status" value="1"/>
</dbReference>
<evidence type="ECO:0000313" key="6">
    <source>
        <dbReference type="Proteomes" id="UP000069912"/>
    </source>
</evidence>
<dbReference type="Gene3D" id="3.30.930.10">
    <property type="entry name" value="Bira Bifunctional Protein, Domain 2"/>
    <property type="match status" value="1"/>
</dbReference>
<dbReference type="InterPro" id="IPR036390">
    <property type="entry name" value="WH_DNA-bd_sf"/>
</dbReference>
<dbReference type="GO" id="GO:0003677">
    <property type="term" value="F:DNA binding"/>
    <property type="evidence" value="ECO:0007669"/>
    <property type="project" value="UniProtKB-UniRule"/>
</dbReference>
<dbReference type="HAMAP" id="MF_00978">
    <property type="entry name" value="Bifunct_BirA"/>
    <property type="match status" value="1"/>
</dbReference>
<protein>
    <recommendedName>
        <fullName evidence="2">Bifunctional ligase/repressor BirA</fullName>
    </recommendedName>
    <alternativeName>
        <fullName evidence="2">Biotin--[acetyl-CoA-carboxylase] ligase</fullName>
        <ecNumber evidence="2">6.3.4.15</ecNumber>
    </alternativeName>
    <alternativeName>
        <fullName evidence="2">Biotin--protein ligase</fullName>
    </alternativeName>
    <alternativeName>
        <fullName evidence="2">Biotin-[acetyl-CoA carboxylase] synthetase</fullName>
    </alternativeName>
</protein>
<reference evidence="6" key="2">
    <citation type="submission" date="2016-01" db="EMBL/GenBank/DDBJ databases">
        <title>Six Aerococcus type strain genome sequencing and assembly using PacBio and Illumina Hiseq.</title>
        <authorList>
            <person name="Carkaci D."/>
            <person name="Dargis R."/>
            <person name="Nielsen X.C."/>
            <person name="Skovgaard O."/>
            <person name="Fuursted K."/>
            <person name="Christensen J.J."/>
        </authorList>
    </citation>
    <scope>NUCLEOTIDE SEQUENCE [LARGE SCALE GENOMIC DNA]</scope>
    <source>
        <strain evidence="6">CCUG43001</strain>
    </source>
</reference>
<feature type="domain" description="BPL/LPL catalytic" evidence="3">
    <location>
        <begin position="77"/>
        <end position="266"/>
    </location>
</feature>
<dbReference type="GO" id="GO:0005524">
    <property type="term" value="F:ATP binding"/>
    <property type="evidence" value="ECO:0007669"/>
    <property type="project" value="UniProtKB-UniRule"/>
</dbReference>
<dbReference type="Pfam" id="PF08279">
    <property type="entry name" value="HTH_11"/>
    <property type="match status" value="1"/>
</dbReference>
<dbReference type="Proteomes" id="UP000234239">
    <property type="component" value="Unassembled WGS sequence"/>
</dbReference>
<dbReference type="InterPro" id="IPR030855">
    <property type="entry name" value="Bifunct_BirA"/>
</dbReference>
<dbReference type="KEGG" id="asan:AWM72_08810"/>
<keyword evidence="6" id="KW-1185">Reference proteome</keyword>
<dbReference type="Gene3D" id="1.10.10.10">
    <property type="entry name" value="Winged helix-like DNA-binding domain superfamily/Winged helix DNA-binding domain"/>
    <property type="match status" value="1"/>
</dbReference>
<dbReference type="InterPro" id="IPR004408">
    <property type="entry name" value="Biotin_CoA_COase_ligase"/>
</dbReference>
<feature type="binding site" evidence="2">
    <location>
        <begin position="122"/>
        <end position="124"/>
    </location>
    <ligand>
        <name>biotin</name>
        <dbReference type="ChEBI" id="CHEBI:57586"/>
    </ligand>
</feature>
<gene>
    <name evidence="2" type="primary">birA</name>
    <name evidence="4" type="ORF">AWM72_08810</name>
    <name evidence="5" type="ORF">CYJ28_00940</name>
</gene>
<comment type="catalytic activity">
    <reaction evidence="2">
        <text>biotin + L-lysyl-[protein] + ATP = N(6)-biotinyl-L-lysyl-[protein] + AMP + diphosphate + H(+)</text>
        <dbReference type="Rhea" id="RHEA:11756"/>
        <dbReference type="Rhea" id="RHEA-COMP:9752"/>
        <dbReference type="Rhea" id="RHEA-COMP:10505"/>
        <dbReference type="ChEBI" id="CHEBI:15378"/>
        <dbReference type="ChEBI" id="CHEBI:29969"/>
        <dbReference type="ChEBI" id="CHEBI:30616"/>
        <dbReference type="ChEBI" id="CHEBI:33019"/>
        <dbReference type="ChEBI" id="CHEBI:57586"/>
        <dbReference type="ChEBI" id="CHEBI:83144"/>
        <dbReference type="ChEBI" id="CHEBI:456215"/>
        <dbReference type="EC" id="6.3.4.15"/>
    </reaction>
</comment>
<dbReference type="EC" id="6.3.4.15" evidence="2"/>
<name>A0A109RDS5_9LACT</name>
<dbReference type="EMBL" id="PKGY01000001">
    <property type="protein sequence ID" value="PKZ23144.1"/>
    <property type="molecule type" value="Genomic_DNA"/>
</dbReference>
<dbReference type="SUPFAM" id="SSF55681">
    <property type="entry name" value="Class II aaRS and biotin synthetases"/>
    <property type="match status" value="1"/>
</dbReference>
<evidence type="ECO:0000313" key="4">
    <source>
        <dbReference type="EMBL" id="AMB94851.1"/>
    </source>
</evidence>
<dbReference type="NCBIfam" id="TIGR00121">
    <property type="entry name" value="birA_ligase"/>
    <property type="match status" value="1"/>
</dbReference>
<dbReference type="RefSeq" id="WP_067976332.1">
    <property type="nucleotide sequence ID" value="NZ_CAJHKM010000003.1"/>
</dbReference>
<dbReference type="PANTHER" id="PTHR12835:SF5">
    <property type="entry name" value="BIOTIN--PROTEIN LIGASE"/>
    <property type="match status" value="1"/>
</dbReference>
<sequence length="334" mass="37342">MNSQQKVLDHLLKADGAYLSGQKLAEILGVSRNAIWKAIQALKDQGYQISSTPNKGYRLESLSDDLDPQQIDYFLKQAVGPFDIAYEIRPSMSSTNDLMKEALAHSQADYLLYATQQQTKGRGRRGKAYYCDLAEGLYFTLALRPQKVKLQDVPMYTILAATAVVETIESYVNDQCEIKWVNDIFYHKRKVTGILSEMISSIEAADTSAVMIGIGINLAGSFENSDPAVQDVAGTIFGQETPENFNINQFLAQIVSRILTYHANFDDKAFFPLYKDRLMGVGKEVSYQYNGDWQSGVIVGVNPEGQLIIAKANGKKEILYGQDIHFSSQQFRDL</sequence>
<dbReference type="InterPro" id="IPR045864">
    <property type="entry name" value="aa-tRNA-synth_II/BPL/LPL"/>
</dbReference>
<dbReference type="GO" id="GO:0009249">
    <property type="term" value="P:protein lipoylation"/>
    <property type="evidence" value="ECO:0007669"/>
    <property type="project" value="UniProtKB-ARBA"/>
</dbReference>
<dbReference type="GO" id="GO:0006355">
    <property type="term" value="P:regulation of DNA-templated transcription"/>
    <property type="evidence" value="ECO:0007669"/>
    <property type="project" value="UniProtKB-UniRule"/>
</dbReference>
<keyword evidence="2" id="KW-0067">ATP-binding</keyword>
<accession>A0A109RDS5</accession>
<evidence type="ECO:0000256" key="2">
    <source>
        <dbReference type="HAMAP-Rule" id="MF_00978"/>
    </source>
</evidence>
<dbReference type="Pfam" id="PF03099">
    <property type="entry name" value="BPL_LplA_LipB"/>
    <property type="match status" value="1"/>
</dbReference>
<dbReference type="InterPro" id="IPR036388">
    <property type="entry name" value="WH-like_DNA-bd_sf"/>
</dbReference>
<dbReference type="SUPFAM" id="SSF46785">
    <property type="entry name" value="Winged helix' DNA-binding domain"/>
    <property type="match status" value="1"/>
</dbReference>
<dbReference type="GO" id="GO:0005737">
    <property type="term" value="C:cytoplasm"/>
    <property type="evidence" value="ECO:0007669"/>
    <property type="project" value="TreeGrafter"/>
</dbReference>
<feature type="DNA-binding region" description="H-T-H motif" evidence="2">
    <location>
        <begin position="21"/>
        <end position="40"/>
    </location>
</feature>
<evidence type="ECO:0000313" key="5">
    <source>
        <dbReference type="EMBL" id="PKZ23144.1"/>
    </source>
</evidence>